<dbReference type="CDD" id="cd00712">
    <property type="entry name" value="AsnB"/>
    <property type="match status" value="1"/>
</dbReference>
<protein>
    <recommendedName>
        <fullName evidence="3">asparagine synthase (glutamine-hydrolyzing)</fullName>
        <ecNumber evidence="3">6.3.5.4</ecNumber>
    </recommendedName>
</protein>
<evidence type="ECO:0000313" key="10">
    <source>
        <dbReference type="Proteomes" id="UP001589865"/>
    </source>
</evidence>
<dbReference type="PANTHER" id="PTHR43284">
    <property type="entry name" value="ASPARAGINE SYNTHETASE (GLUTAMINE-HYDROLYZING)"/>
    <property type="match status" value="1"/>
</dbReference>
<evidence type="ECO:0000256" key="6">
    <source>
        <dbReference type="ARBA" id="ARBA00022962"/>
    </source>
</evidence>
<dbReference type="SUPFAM" id="SSF52402">
    <property type="entry name" value="Adenine nucleotide alpha hydrolases-like"/>
    <property type="match status" value="1"/>
</dbReference>
<dbReference type="EC" id="6.3.5.4" evidence="3"/>
<evidence type="ECO:0000313" key="9">
    <source>
        <dbReference type="EMBL" id="MFC0406740.1"/>
    </source>
</evidence>
<keyword evidence="9" id="KW-0436">Ligase</keyword>
<dbReference type="InterPro" id="IPR029055">
    <property type="entry name" value="Ntn_hydrolases_N"/>
</dbReference>
<evidence type="ECO:0000256" key="7">
    <source>
        <dbReference type="ARBA" id="ARBA00048741"/>
    </source>
</evidence>
<dbReference type="PANTHER" id="PTHR43284:SF1">
    <property type="entry name" value="ASPARAGINE SYNTHETASE"/>
    <property type="match status" value="1"/>
</dbReference>
<dbReference type="EMBL" id="JBHLUN010000001">
    <property type="protein sequence ID" value="MFC0406740.1"/>
    <property type="molecule type" value="Genomic_DNA"/>
</dbReference>
<name>A0ABV6JLY7_9PROT</name>
<sequence>MCGVVGIFQPSFATPDLALVRRMAEAVRHRGPDGDGFHAEPGLALGHRRLAIVDLAGGAQPMATPDGALVISFNGEIYNHAALRRELEALGHRFATRSDTEAILHGWRQWGAGCLDRLNGMFAFALWDRDGGQLFLARDRLGEKPMHYAALPDGSIAFASEIAGLLALPSLPRRLDPAAIDDFLALGYVPDPHTIHAAIRRLPAGYFLRLSRGETRLPPLRRYWQPPRGVVAPGGAPAEELAARLEEAVRLRLMSDVPLGCFLSGGLDSSAVAAASARAGQPLDSFTIGFEGAEDERPAAASLAELLGGTHRAQAAASDPLEDARAQAALFGEPFGDTSSVPTLAVCRLARGHVTVALSGDGGDEVFAGYRRYRWHQLAEAVRRHIPARIRRPLIGSLARAYPKLDRAPRWLRAKHTLTEISLDSALGYYNTVCRIAQERRRALLSPAMRSAVEGHDPAARFGALMEECDPDEPLLQAQYADLHTYLPGDILTKVDRTSMAVSLEVRPPLLDHTLVEWGLALPAALKLRGGTGKRVLRDAVHGLLPDEVPARRKQGFAAPMGKALRARMPQLRARLLGPAMLDSGLFDGAALARLIAQHADGRFDHAQVLWQLLVLEGFLAGAAAEERAVPDAAALAW</sequence>
<feature type="domain" description="Glutamine amidotransferase type-2" evidence="8">
    <location>
        <begin position="2"/>
        <end position="213"/>
    </location>
</feature>
<keyword evidence="6" id="KW-0315">Glutamine amidotransferase</keyword>
<accession>A0ABV6JLY7</accession>
<evidence type="ECO:0000256" key="2">
    <source>
        <dbReference type="ARBA" id="ARBA00005752"/>
    </source>
</evidence>
<evidence type="ECO:0000256" key="4">
    <source>
        <dbReference type="ARBA" id="ARBA00022741"/>
    </source>
</evidence>
<dbReference type="Pfam" id="PF13537">
    <property type="entry name" value="GATase_7"/>
    <property type="match status" value="1"/>
</dbReference>
<organism evidence="9 10">
    <name type="scientific">Roseomonas elaeocarpi</name>
    <dbReference type="NCBI Taxonomy" id="907779"/>
    <lineage>
        <taxon>Bacteria</taxon>
        <taxon>Pseudomonadati</taxon>
        <taxon>Pseudomonadota</taxon>
        <taxon>Alphaproteobacteria</taxon>
        <taxon>Acetobacterales</taxon>
        <taxon>Roseomonadaceae</taxon>
        <taxon>Roseomonas</taxon>
    </lineage>
</organism>
<evidence type="ECO:0000256" key="1">
    <source>
        <dbReference type="ARBA" id="ARBA00005187"/>
    </source>
</evidence>
<dbReference type="PROSITE" id="PS51278">
    <property type="entry name" value="GATASE_TYPE_2"/>
    <property type="match status" value="1"/>
</dbReference>
<dbReference type="Gene3D" id="3.60.20.10">
    <property type="entry name" value="Glutamine Phosphoribosylpyrophosphate, subunit 1, domain 1"/>
    <property type="match status" value="1"/>
</dbReference>
<dbReference type="InterPro" id="IPR033738">
    <property type="entry name" value="AsnB_N"/>
</dbReference>
<dbReference type="InterPro" id="IPR051786">
    <property type="entry name" value="ASN_synthetase/amidase"/>
</dbReference>
<reference evidence="9 10" key="1">
    <citation type="submission" date="2024-09" db="EMBL/GenBank/DDBJ databases">
        <authorList>
            <person name="Sun Q."/>
            <person name="Mori K."/>
        </authorList>
    </citation>
    <scope>NUCLEOTIDE SEQUENCE [LARGE SCALE GENOMIC DNA]</scope>
    <source>
        <strain evidence="9 10">TBRC 5777</strain>
    </source>
</reference>
<keyword evidence="5" id="KW-0067">ATP-binding</keyword>
<keyword evidence="4" id="KW-0547">Nucleotide-binding</keyword>
<dbReference type="Proteomes" id="UP001589865">
    <property type="component" value="Unassembled WGS sequence"/>
</dbReference>
<gene>
    <name evidence="9" type="primary">asnB</name>
    <name evidence="9" type="ORF">ACFFGY_00675</name>
</gene>
<dbReference type="InterPro" id="IPR014729">
    <property type="entry name" value="Rossmann-like_a/b/a_fold"/>
</dbReference>
<proteinExistence type="inferred from homology"/>
<dbReference type="CDD" id="cd01991">
    <property type="entry name" value="Asn_synthase_B_C"/>
    <property type="match status" value="1"/>
</dbReference>
<dbReference type="PIRSF" id="PIRSF001589">
    <property type="entry name" value="Asn_synthetase_glu-h"/>
    <property type="match status" value="1"/>
</dbReference>
<comment type="similarity">
    <text evidence="2">Belongs to the asparagine synthetase family.</text>
</comment>
<dbReference type="Gene3D" id="3.40.50.620">
    <property type="entry name" value="HUPs"/>
    <property type="match status" value="1"/>
</dbReference>
<comment type="pathway">
    <text evidence="1">Amino-acid biosynthesis; L-asparagine biosynthesis; L-asparagine from L-aspartate (L-Gln route): step 1/1.</text>
</comment>
<dbReference type="InterPro" id="IPR006426">
    <property type="entry name" value="Asn_synth_AEB"/>
</dbReference>
<dbReference type="RefSeq" id="WP_377042418.1">
    <property type="nucleotide sequence ID" value="NZ_JBHLUN010000001.1"/>
</dbReference>
<comment type="catalytic activity">
    <reaction evidence="7">
        <text>L-aspartate + L-glutamine + ATP + H2O = L-asparagine + L-glutamate + AMP + diphosphate + H(+)</text>
        <dbReference type="Rhea" id="RHEA:12228"/>
        <dbReference type="ChEBI" id="CHEBI:15377"/>
        <dbReference type="ChEBI" id="CHEBI:15378"/>
        <dbReference type="ChEBI" id="CHEBI:29985"/>
        <dbReference type="ChEBI" id="CHEBI:29991"/>
        <dbReference type="ChEBI" id="CHEBI:30616"/>
        <dbReference type="ChEBI" id="CHEBI:33019"/>
        <dbReference type="ChEBI" id="CHEBI:58048"/>
        <dbReference type="ChEBI" id="CHEBI:58359"/>
        <dbReference type="ChEBI" id="CHEBI:456215"/>
        <dbReference type="EC" id="6.3.5.4"/>
    </reaction>
</comment>
<comment type="caution">
    <text evidence="9">The sequence shown here is derived from an EMBL/GenBank/DDBJ whole genome shotgun (WGS) entry which is preliminary data.</text>
</comment>
<keyword evidence="10" id="KW-1185">Reference proteome</keyword>
<evidence type="ECO:0000256" key="5">
    <source>
        <dbReference type="ARBA" id="ARBA00022840"/>
    </source>
</evidence>
<dbReference type="InterPro" id="IPR017932">
    <property type="entry name" value="GATase_2_dom"/>
</dbReference>
<dbReference type="Pfam" id="PF00733">
    <property type="entry name" value="Asn_synthase"/>
    <property type="match status" value="1"/>
</dbReference>
<dbReference type="SUPFAM" id="SSF56235">
    <property type="entry name" value="N-terminal nucleophile aminohydrolases (Ntn hydrolases)"/>
    <property type="match status" value="1"/>
</dbReference>
<evidence type="ECO:0000256" key="3">
    <source>
        <dbReference type="ARBA" id="ARBA00012737"/>
    </source>
</evidence>
<evidence type="ECO:0000259" key="8">
    <source>
        <dbReference type="PROSITE" id="PS51278"/>
    </source>
</evidence>
<dbReference type="InterPro" id="IPR001962">
    <property type="entry name" value="Asn_synthase"/>
</dbReference>
<dbReference type="NCBIfam" id="TIGR01536">
    <property type="entry name" value="asn_synth_AEB"/>
    <property type="match status" value="1"/>
</dbReference>
<dbReference type="GO" id="GO:0004066">
    <property type="term" value="F:asparagine synthase (glutamine-hydrolyzing) activity"/>
    <property type="evidence" value="ECO:0007669"/>
    <property type="project" value="UniProtKB-EC"/>
</dbReference>